<dbReference type="EMBL" id="JAVHJL010000003">
    <property type="protein sequence ID" value="KAK6506785.1"/>
    <property type="molecule type" value="Genomic_DNA"/>
</dbReference>
<comment type="caution">
    <text evidence="3">The sequence shown here is derived from an EMBL/GenBank/DDBJ whole genome shotgun (WGS) entry which is preliminary data.</text>
</comment>
<evidence type="ECO:0008006" key="5">
    <source>
        <dbReference type="Google" id="ProtNLM"/>
    </source>
</evidence>
<evidence type="ECO:0000313" key="4">
    <source>
        <dbReference type="Proteomes" id="UP001370758"/>
    </source>
</evidence>
<evidence type="ECO:0000256" key="2">
    <source>
        <dbReference type="SAM" id="SignalP"/>
    </source>
</evidence>
<proteinExistence type="predicted"/>
<sequence length="562" mass="59526">MKLQLVSILGMLALVKANSLERRAIACNHNNCYRAIVNAPNLAADCASYWPGVVTVTVTETQTSLFTNTASQTATETFTDSKTESETSTDSQTATETSTESQTATETSTESQTATETSTDSQTATETSTDSQTESHTSTESQTESQTSTDPLTESYTSTGTLSATQTFTSDITIVSTTAGTTETITIPLASSSGTVLAKRQQEYTTFTDDPTRYAPLYAANCLNWARYSTACYCLTASNSVTLTPGTVTVTITATTSTTESTSATVATITTTISPIVATVTTTISPVVTTITSTISPVVTTVTTTISSTVTTLTSTISPVVTTITSTISPVVTTITTTISTIVTTVTTTISPTVTTVTTEDTTVVTDASTTISNPVTTVTTTTAAATSTWIAVYLAGREDDATKANQYLKLSPELANNPGVSRIWWSTTQANATKFYLNPNTKQVKADTEAGVARFLCTQAPAGTLFRFWHIMTDELCQSSASFKLKFNLGVGNIITLDSIRFPRIGYSTNATQNEDLIIAADVEANTWAQYQVKEVFLKAINGLEAAIEGVEEPEEEPLGS</sequence>
<name>A0AAV9WFB4_9PEZI</name>
<feature type="compositionally biased region" description="Low complexity" evidence="1">
    <location>
        <begin position="86"/>
        <end position="149"/>
    </location>
</feature>
<keyword evidence="4" id="KW-1185">Reference proteome</keyword>
<feature type="chain" id="PRO_5043799258" description="CBM-cenC domain-containing protein" evidence="2">
    <location>
        <begin position="18"/>
        <end position="562"/>
    </location>
</feature>
<dbReference type="AlphaFoldDB" id="A0AAV9WFB4"/>
<dbReference type="Proteomes" id="UP001370758">
    <property type="component" value="Unassembled WGS sequence"/>
</dbReference>
<feature type="signal peptide" evidence="2">
    <location>
        <begin position="1"/>
        <end position="17"/>
    </location>
</feature>
<accession>A0AAV9WFB4</accession>
<evidence type="ECO:0000313" key="3">
    <source>
        <dbReference type="EMBL" id="KAK6506785.1"/>
    </source>
</evidence>
<evidence type="ECO:0000256" key="1">
    <source>
        <dbReference type="SAM" id="MobiDB-lite"/>
    </source>
</evidence>
<feature type="compositionally biased region" description="Polar residues" evidence="1">
    <location>
        <begin position="150"/>
        <end position="160"/>
    </location>
</feature>
<protein>
    <recommendedName>
        <fullName evidence="5">CBM-cenC domain-containing protein</fullName>
    </recommendedName>
</protein>
<reference evidence="3 4" key="1">
    <citation type="submission" date="2023-08" db="EMBL/GenBank/DDBJ databases">
        <authorList>
            <person name="Palmer J.M."/>
        </authorList>
    </citation>
    <scope>NUCLEOTIDE SEQUENCE [LARGE SCALE GENOMIC DNA]</scope>
    <source>
        <strain evidence="3 4">TWF481</strain>
    </source>
</reference>
<keyword evidence="2" id="KW-0732">Signal</keyword>
<feature type="region of interest" description="Disordered" evidence="1">
    <location>
        <begin position="71"/>
        <end position="160"/>
    </location>
</feature>
<organism evidence="3 4">
    <name type="scientific">Arthrobotrys musiformis</name>
    <dbReference type="NCBI Taxonomy" id="47236"/>
    <lineage>
        <taxon>Eukaryota</taxon>
        <taxon>Fungi</taxon>
        <taxon>Dikarya</taxon>
        <taxon>Ascomycota</taxon>
        <taxon>Pezizomycotina</taxon>
        <taxon>Orbiliomycetes</taxon>
        <taxon>Orbiliales</taxon>
        <taxon>Orbiliaceae</taxon>
        <taxon>Arthrobotrys</taxon>
    </lineage>
</organism>
<gene>
    <name evidence="3" type="ORF">TWF481_005245</name>
</gene>
<dbReference type="Gene3D" id="1.20.120.20">
    <property type="entry name" value="Apolipoprotein"/>
    <property type="match status" value="1"/>
</dbReference>